<dbReference type="AlphaFoldDB" id="A0A835RKY3"/>
<sequence length="107" mass="11074">MAESGNGNVLLADSAVVDVSDADQNASIELGIELESPTEEVGINSNSKIAGCVGKLNFSSSRQKTATNKANIEAEVLENNNCFGRMIGVGSNVIPSKAQGEGVQIIH</sequence>
<evidence type="ECO:0000313" key="2">
    <source>
        <dbReference type="Proteomes" id="UP000639772"/>
    </source>
</evidence>
<name>A0A835RKY3_VANPL</name>
<accession>A0A835RKY3</accession>
<evidence type="ECO:0000313" key="1">
    <source>
        <dbReference type="EMBL" id="KAG0490125.1"/>
    </source>
</evidence>
<proteinExistence type="predicted"/>
<dbReference type="EMBL" id="JADCNM010000003">
    <property type="protein sequence ID" value="KAG0490125.1"/>
    <property type="molecule type" value="Genomic_DNA"/>
</dbReference>
<organism evidence="1 2">
    <name type="scientific">Vanilla planifolia</name>
    <name type="common">Vanilla</name>
    <dbReference type="NCBI Taxonomy" id="51239"/>
    <lineage>
        <taxon>Eukaryota</taxon>
        <taxon>Viridiplantae</taxon>
        <taxon>Streptophyta</taxon>
        <taxon>Embryophyta</taxon>
        <taxon>Tracheophyta</taxon>
        <taxon>Spermatophyta</taxon>
        <taxon>Magnoliopsida</taxon>
        <taxon>Liliopsida</taxon>
        <taxon>Asparagales</taxon>
        <taxon>Orchidaceae</taxon>
        <taxon>Vanilloideae</taxon>
        <taxon>Vanilleae</taxon>
        <taxon>Vanilla</taxon>
    </lineage>
</organism>
<comment type="caution">
    <text evidence="1">The sequence shown here is derived from an EMBL/GenBank/DDBJ whole genome shotgun (WGS) entry which is preliminary data.</text>
</comment>
<reference evidence="1 2" key="1">
    <citation type="journal article" date="2020" name="Nat. Food">
        <title>A phased Vanilla planifolia genome enables genetic improvement of flavour and production.</title>
        <authorList>
            <person name="Hasing T."/>
            <person name="Tang H."/>
            <person name="Brym M."/>
            <person name="Khazi F."/>
            <person name="Huang T."/>
            <person name="Chambers A.H."/>
        </authorList>
    </citation>
    <scope>NUCLEOTIDE SEQUENCE [LARGE SCALE GENOMIC DNA]</scope>
    <source>
        <tissue evidence="1">Leaf</tissue>
    </source>
</reference>
<dbReference type="Proteomes" id="UP000639772">
    <property type="component" value="Chromosome 3"/>
</dbReference>
<protein>
    <submittedName>
        <fullName evidence="1">Uncharacterized protein</fullName>
    </submittedName>
</protein>
<gene>
    <name evidence="1" type="ORF">HPP92_006988</name>
</gene>